<comment type="caution">
    <text evidence="1">The sequence shown here is derived from an EMBL/GenBank/DDBJ whole genome shotgun (WGS) entry which is preliminary data.</text>
</comment>
<gene>
    <name evidence="1" type="ORF">Pint_07795</name>
</gene>
<organism evidence="1 2">
    <name type="scientific">Pistacia integerrima</name>
    <dbReference type="NCBI Taxonomy" id="434235"/>
    <lineage>
        <taxon>Eukaryota</taxon>
        <taxon>Viridiplantae</taxon>
        <taxon>Streptophyta</taxon>
        <taxon>Embryophyta</taxon>
        <taxon>Tracheophyta</taxon>
        <taxon>Spermatophyta</taxon>
        <taxon>Magnoliopsida</taxon>
        <taxon>eudicotyledons</taxon>
        <taxon>Gunneridae</taxon>
        <taxon>Pentapetalae</taxon>
        <taxon>rosids</taxon>
        <taxon>malvids</taxon>
        <taxon>Sapindales</taxon>
        <taxon>Anacardiaceae</taxon>
        <taxon>Pistacia</taxon>
    </lineage>
</organism>
<dbReference type="EMBL" id="CM047745">
    <property type="protein sequence ID" value="KAJ0024215.1"/>
    <property type="molecule type" value="Genomic_DNA"/>
</dbReference>
<dbReference type="Proteomes" id="UP001163603">
    <property type="component" value="Chromosome 10"/>
</dbReference>
<keyword evidence="2" id="KW-1185">Reference proteome</keyword>
<name>A0ACC0XRV7_9ROSI</name>
<proteinExistence type="predicted"/>
<sequence>MNGFLGRRREGERRLDWRERAVGVCWRDAIDGEFEALSVFVFVFVFVREGVSAERRLDWVKREKEGGD</sequence>
<evidence type="ECO:0000313" key="1">
    <source>
        <dbReference type="EMBL" id="KAJ0024215.1"/>
    </source>
</evidence>
<accession>A0ACC0XRV7</accession>
<evidence type="ECO:0000313" key="2">
    <source>
        <dbReference type="Proteomes" id="UP001163603"/>
    </source>
</evidence>
<reference evidence="2" key="1">
    <citation type="journal article" date="2023" name="G3 (Bethesda)">
        <title>Genome assembly and association tests identify interacting loci associated with vigor, precocity, and sex in interspecific pistachio rootstocks.</title>
        <authorList>
            <person name="Palmer W."/>
            <person name="Jacygrad E."/>
            <person name="Sagayaradj S."/>
            <person name="Cavanaugh K."/>
            <person name="Han R."/>
            <person name="Bertier L."/>
            <person name="Beede B."/>
            <person name="Kafkas S."/>
            <person name="Golino D."/>
            <person name="Preece J."/>
            <person name="Michelmore R."/>
        </authorList>
    </citation>
    <scope>NUCLEOTIDE SEQUENCE [LARGE SCALE GENOMIC DNA]</scope>
</reference>
<protein>
    <submittedName>
        <fullName evidence="1">Uncharacterized protein</fullName>
    </submittedName>
</protein>